<evidence type="ECO:0000313" key="6">
    <source>
        <dbReference type="EMBL" id="KAG2384082.1"/>
    </source>
</evidence>
<name>A0A8T0JTR0_PHAAN</name>
<dbReference type="PANTHER" id="PTHR31403:SF37">
    <property type="entry name" value="GLYCEROLIPASE A1"/>
    <property type="match status" value="1"/>
</dbReference>
<dbReference type="AlphaFoldDB" id="A0A8T0JTR0"/>
<feature type="region of interest" description="Disordered" evidence="5">
    <location>
        <begin position="31"/>
        <end position="71"/>
    </location>
</feature>
<evidence type="ECO:0000256" key="5">
    <source>
        <dbReference type="SAM" id="MobiDB-lite"/>
    </source>
</evidence>
<dbReference type="GO" id="GO:0004620">
    <property type="term" value="F:phospholipase activity"/>
    <property type="evidence" value="ECO:0007669"/>
    <property type="project" value="TreeGrafter"/>
</dbReference>
<evidence type="ECO:0000256" key="4">
    <source>
        <dbReference type="ARBA" id="ARBA00023098"/>
    </source>
</evidence>
<sequence>MLSLIFFVCSGEQKCNSSDVTSVTAAEKTQGKSWEAHGLHAPTPVPTPLKGKESPRCIHGESVQDERRTRDESVRVRLEEVKRLVNLYRGEELSITMTRHSLGATLALLDVITRLPEIFVSEELEEKIWRVGGGVLEETTSLAYSHVGSELCMKTKMLSFLKSDADMACCHDLEAYLHLVDGFLASNCLFKANAKRS</sequence>
<gene>
    <name evidence="6" type="ORF">HKW66_Vig0151550</name>
</gene>
<dbReference type="EMBL" id="JABFOF010000008">
    <property type="protein sequence ID" value="KAG2384082.1"/>
    <property type="molecule type" value="Genomic_DNA"/>
</dbReference>
<keyword evidence="2" id="KW-0378">Hydrolase</keyword>
<evidence type="ECO:0000256" key="2">
    <source>
        <dbReference type="ARBA" id="ARBA00022801"/>
    </source>
</evidence>
<keyword evidence="3" id="KW-0442">Lipid degradation</keyword>
<keyword evidence="4" id="KW-0443">Lipid metabolism</keyword>
<feature type="compositionally biased region" description="Basic and acidic residues" evidence="5">
    <location>
        <begin position="50"/>
        <end position="71"/>
    </location>
</feature>
<dbReference type="GO" id="GO:0016042">
    <property type="term" value="P:lipid catabolic process"/>
    <property type="evidence" value="ECO:0007669"/>
    <property type="project" value="UniProtKB-KW"/>
</dbReference>
<accession>A0A8T0JTR0</accession>
<reference evidence="6 7" key="1">
    <citation type="submission" date="2020-05" db="EMBL/GenBank/DDBJ databases">
        <title>Vigna angularis (adzuki bean) Var. LongXiaoDou No. 4 denovo assembly.</title>
        <authorList>
            <person name="Xiang H."/>
        </authorList>
    </citation>
    <scope>NUCLEOTIDE SEQUENCE [LARGE SCALE GENOMIC DNA]</scope>
    <source>
        <tissue evidence="6">Leaf</tissue>
    </source>
</reference>
<comment type="caution">
    <text evidence="6">The sequence shown here is derived from an EMBL/GenBank/DDBJ whole genome shotgun (WGS) entry which is preliminary data.</text>
</comment>
<organism evidence="6 7">
    <name type="scientific">Phaseolus angularis</name>
    <name type="common">Azuki bean</name>
    <name type="synonym">Vigna angularis</name>
    <dbReference type="NCBI Taxonomy" id="3914"/>
    <lineage>
        <taxon>Eukaryota</taxon>
        <taxon>Viridiplantae</taxon>
        <taxon>Streptophyta</taxon>
        <taxon>Embryophyta</taxon>
        <taxon>Tracheophyta</taxon>
        <taxon>Spermatophyta</taxon>
        <taxon>Magnoliopsida</taxon>
        <taxon>eudicotyledons</taxon>
        <taxon>Gunneridae</taxon>
        <taxon>Pentapetalae</taxon>
        <taxon>rosids</taxon>
        <taxon>fabids</taxon>
        <taxon>Fabales</taxon>
        <taxon>Fabaceae</taxon>
        <taxon>Papilionoideae</taxon>
        <taxon>50 kb inversion clade</taxon>
        <taxon>NPAAA clade</taxon>
        <taxon>indigoferoid/millettioid clade</taxon>
        <taxon>Phaseoleae</taxon>
        <taxon>Vigna</taxon>
    </lineage>
</organism>
<evidence type="ECO:0000256" key="1">
    <source>
        <dbReference type="ARBA" id="ARBA00010701"/>
    </source>
</evidence>
<comment type="similarity">
    <text evidence="1">Belongs to the AB hydrolase superfamily. Lipase family.</text>
</comment>
<evidence type="ECO:0000256" key="3">
    <source>
        <dbReference type="ARBA" id="ARBA00022963"/>
    </source>
</evidence>
<dbReference type="Proteomes" id="UP000743370">
    <property type="component" value="Unassembled WGS sequence"/>
</dbReference>
<proteinExistence type="inferred from homology"/>
<protein>
    <submittedName>
        <fullName evidence="6">Phospholipase A1-Ibeta2</fullName>
    </submittedName>
</protein>
<dbReference type="InterPro" id="IPR029058">
    <property type="entry name" value="AB_hydrolase_fold"/>
</dbReference>
<evidence type="ECO:0000313" key="7">
    <source>
        <dbReference type="Proteomes" id="UP000743370"/>
    </source>
</evidence>
<dbReference type="Gene3D" id="3.40.50.1820">
    <property type="entry name" value="alpha/beta hydrolase"/>
    <property type="match status" value="1"/>
</dbReference>
<dbReference type="PANTHER" id="PTHR31403">
    <property type="entry name" value="PHOSPHOLIPASE A1-IBETA2, CHLOROPLASTIC"/>
    <property type="match status" value="1"/>
</dbReference>